<sequence>MKIRLLNTYPTRPFSTRQEPSQAAGKTRFTACLLLLAMANLSAAAPGRHQSLMTPDQNLVVAGNYQNGLRLEGEKIVEAGEGSGCFVAAYDAAGNLQWLRLLTNYPANTGVSLHQNANGRVTVILTWVNQSAQGDNETEVTVLALEDLSDGATIKTNSTPVEG</sequence>
<keyword evidence="4" id="KW-1185">Reference proteome</keyword>
<feature type="compositionally biased region" description="Polar residues" evidence="1">
    <location>
        <begin position="8"/>
        <end position="21"/>
    </location>
</feature>
<protein>
    <submittedName>
        <fullName evidence="3">Uncharacterized protein</fullName>
    </submittedName>
</protein>
<dbReference type="EMBL" id="JAFREP010000022">
    <property type="protein sequence ID" value="MBO1321220.1"/>
    <property type="molecule type" value="Genomic_DNA"/>
</dbReference>
<gene>
    <name evidence="3" type="ORF">J3U88_22255</name>
</gene>
<dbReference type="AlphaFoldDB" id="A0A8J7QNE1"/>
<name>A0A8J7QNE1_9BACT</name>
<proteinExistence type="predicted"/>
<evidence type="ECO:0000256" key="1">
    <source>
        <dbReference type="SAM" id="MobiDB-lite"/>
    </source>
</evidence>
<evidence type="ECO:0000256" key="2">
    <source>
        <dbReference type="SAM" id="SignalP"/>
    </source>
</evidence>
<dbReference type="RefSeq" id="WP_207861194.1">
    <property type="nucleotide sequence ID" value="NZ_JAFREP010000022.1"/>
</dbReference>
<feature type="signal peptide" evidence="2">
    <location>
        <begin position="1"/>
        <end position="44"/>
    </location>
</feature>
<comment type="caution">
    <text evidence="3">The sequence shown here is derived from an EMBL/GenBank/DDBJ whole genome shotgun (WGS) entry which is preliminary data.</text>
</comment>
<organism evidence="3 4">
    <name type="scientific">Acanthopleuribacter pedis</name>
    <dbReference type="NCBI Taxonomy" id="442870"/>
    <lineage>
        <taxon>Bacteria</taxon>
        <taxon>Pseudomonadati</taxon>
        <taxon>Acidobacteriota</taxon>
        <taxon>Holophagae</taxon>
        <taxon>Acanthopleuribacterales</taxon>
        <taxon>Acanthopleuribacteraceae</taxon>
        <taxon>Acanthopleuribacter</taxon>
    </lineage>
</organism>
<evidence type="ECO:0000313" key="4">
    <source>
        <dbReference type="Proteomes" id="UP000664417"/>
    </source>
</evidence>
<accession>A0A8J7QNE1</accession>
<feature type="chain" id="PRO_5035151515" evidence="2">
    <location>
        <begin position="45"/>
        <end position="163"/>
    </location>
</feature>
<evidence type="ECO:0000313" key="3">
    <source>
        <dbReference type="EMBL" id="MBO1321220.1"/>
    </source>
</evidence>
<keyword evidence="2" id="KW-0732">Signal</keyword>
<reference evidence="3" key="1">
    <citation type="submission" date="2021-03" db="EMBL/GenBank/DDBJ databases">
        <authorList>
            <person name="Wang G."/>
        </authorList>
    </citation>
    <scope>NUCLEOTIDE SEQUENCE</scope>
    <source>
        <strain evidence="3">KCTC 12899</strain>
    </source>
</reference>
<feature type="region of interest" description="Disordered" evidence="1">
    <location>
        <begin position="1"/>
        <end position="22"/>
    </location>
</feature>
<dbReference type="Proteomes" id="UP000664417">
    <property type="component" value="Unassembled WGS sequence"/>
</dbReference>